<evidence type="ECO:0000256" key="1">
    <source>
        <dbReference type="ARBA" id="ARBA00006484"/>
    </source>
</evidence>
<dbReference type="InterPro" id="IPR002347">
    <property type="entry name" value="SDR_fam"/>
</dbReference>
<dbReference type="NCBIfam" id="NF005472">
    <property type="entry name" value="PRK07067.1"/>
    <property type="match status" value="1"/>
</dbReference>
<protein>
    <submittedName>
        <fullName evidence="4">Sorbitol dehydrogenase</fullName>
    </submittedName>
</protein>
<dbReference type="PANTHER" id="PTHR42760:SF133">
    <property type="entry name" value="3-OXOACYL-[ACYL-CARRIER-PROTEIN] REDUCTASE"/>
    <property type="match status" value="1"/>
</dbReference>
<accession>A0A2M9DAZ3</accession>
<dbReference type="NCBIfam" id="NF005559">
    <property type="entry name" value="PRK07231.1"/>
    <property type="match status" value="1"/>
</dbReference>
<dbReference type="PROSITE" id="PS00061">
    <property type="entry name" value="ADH_SHORT"/>
    <property type="match status" value="1"/>
</dbReference>
<dbReference type="PRINTS" id="PR00081">
    <property type="entry name" value="GDHRDH"/>
</dbReference>
<dbReference type="EMBL" id="CP019124">
    <property type="protein sequence ID" value="APX89918.1"/>
    <property type="molecule type" value="Genomic_DNA"/>
</dbReference>
<dbReference type="AlphaFoldDB" id="A0A1U7DJ70"/>
<name>A0A1U7DJ70_9RHOB</name>
<comment type="similarity">
    <text evidence="1">Belongs to the short-chain dehydrogenases/reductases (SDR) family.</text>
</comment>
<dbReference type="GO" id="GO:0006633">
    <property type="term" value="P:fatty acid biosynthetic process"/>
    <property type="evidence" value="ECO:0007669"/>
    <property type="project" value="TreeGrafter"/>
</dbReference>
<gene>
    <name evidence="4" type="ORF">BV394_09485</name>
</gene>
<feature type="domain" description="Ketoreductase" evidence="3">
    <location>
        <begin position="7"/>
        <end position="200"/>
    </location>
</feature>
<dbReference type="GO" id="GO:0048038">
    <property type="term" value="F:quinone binding"/>
    <property type="evidence" value="ECO:0007669"/>
    <property type="project" value="TreeGrafter"/>
</dbReference>
<dbReference type="SUPFAM" id="SSF51735">
    <property type="entry name" value="NAD(P)-binding Rossmann-fold domains"/>
    <property type="match status" value="1"/>
</dbReference>
<dbReference type="GO" id="GO:0016616">
    <property type="term" value="F:oxidoreductase activity, acting on the CH-OH group of donors, NAD or NADP as acceptor"/>
    <property type="evidence" value="ECO:0007669"/>
    <property type="project" value="UniProtKB-ARBA"/>
</dbReference>
<keyword evidence="5" id="KW-1185">Reference proteome</keyword>
<dbReference type="SMART" id="SM00822">
    <property type="entry name" value="PKS_KR"/>
    <property type="match status" value="1"/>
</dbReference>
<dbReference type="FunFam" id="3.40.50.720:FF:000084">
    <property type="entry name" value="Short-chain dehydrogenase reductase"/>
    <property type="match status" value="1"/>
</dbReference>
<dbReference type="InterPro" id="IPR020904">
    <property type="entry name" value="Sc_DH/Rdtase_CS"/>
</dbReference>
<keyword evidence="2" id="KW-0560">Oxidoreductase</keyword>
<proteinExistence type="inferred from homology"/>
<reference evidence="4 5" key="1">
    <citation type="submission" date="2017-01" db="EMBL/GenBank/DDBJ databases">
        <title>Genomic analysis of Xuhuaishuia manganoxidans DY6-4.</title>
        <authorList>
            <person name="Wang X."/>
        </authorList>
    </citation>
    <scope>NUCLEOTIDE SEQUENCE [LARGE SCALE GENOMIC DNA]</scope>
    <source>
        <strain evidence="4 5">DY6-4</strain>
    </source>
</reference>
<organism evidence="4 5">
    <name type="scientific">Brevirhabdus pacifica</name>
    <dbReference type="NCBI Taxonomy" id="1267768"/>
    <lineage>
        <taxon>Bacteria</taxon>
        <taxon>Pseudomonadati</taxon>
        <taxon>Pseudomonadota</taxon>
        <taxon>Alphaproteobacteria</taxon>
        <taxon>Rhodobacterales</taxon>
        <taxon>Paracoccaceae</taxon>
        <taxon>Brevirhabdus</taxon>
    </lineage>
</organism>
<dbReference type="PANTHER" id="PTHR42760">
    <property type="entry name" value="SHORT-CHAIN DEHYDROGENASES/REDUCTASES FAMILY MEMBER"/>
    <property type="match status" value="1"/>
</dbReference>
<sequence>MNRLTGKIALITGAARGIGLAFARAYVAEGARVVLADIDIDRARAEATAICAENGGEACAIAVPLDVRSQQSIDAAMEQTLAAFGRLDILINNAAVFTAAPLTEITREDHARAFDINVTGTLFMMQAAARHMIAREGGGRIINMASQAGRRGETLVAVYCATKAAVISLTQSAGLALIEHGINVNAISPGVVDGDHWDGVDALFARYEGKPPGQKKREVAASVPFGRMGTAEDLTGMAIFLASDEAAYVVAQTYNVDGGQWMS</sequence>
<dbReference type="PRINTS" id="PR00080">
    <property type="entry name" value="SDRFAMILY"/>
</dbReference>
<dbReference type="Gene3D" id="3.40.50.720">
    <property type="entry name" value="NAD(P)-binding Rossmann-like Domain"/>
    <property type="match status" value="1"/>
</dbReference>
<evidence type="ECO:0000313" key="4">
    <source>
        <dbReference type="EMBL" id="APX89918.1"/>
    </source>
</evidence>
<dbReference type="InterPro" id="IPR036291">
    <property type="entry name" value="NAD(P)-bd_dom_sf"/>
</dbReference>
<dbReference type="Proteomes" id="UP000187266">
    <property type="component" value="Chromosome"/>
</dbReference>
<evidence type="ECO:0000313" key="5">
    <source>
        <dbReference type="Proteomes" id="UP000187266"/>
    </source>
</evidence>
<dbReference type="Pfam" id="PF13561">
    <property type="entry name" value="adh_short_C2"/>
    <property type="match status" value="1"/>
</dbReference>
<accession>A0A1U7DJ70</accession>
<dbReference type="RefSeq" id="WP_076979939.1">
    <property type="nucleotide sequence ID" value="NZ_CP019124.1"/>
</dbReference>
<dbReference type="OrthoDB" id="9780084at2"/>
<evidence type="ECO:0000256" key="2">
    <source>
        <dbReference type="ARBA" id="ARBA00023002"/>
    </source>
</evidence>
<dbReference type="STRING" id="1267768.BV394_09485"/>
<evidence type="ECO:0000259" key="3">
    <source>
        <dbReference type="SMART" id="SM00822"/>
    </source>
</evidence>
<dbReference type="InterPro" id="IPR057326">
    <property type="entry name" value="KR_dom"/>
</dbReference>